<dbReference type="Gene3D" id="3.30.470.20">
    <property type="entry name" value="ATP-grasp fold, B domain"/>
    <property type="match status" value="1"/>
</dbReference>
<comment type="function">
    <text evidence="4">Catalyzes the ATP-dependent conversion of 5-aminoimidazole ribonucleotide (AIR) and HCO(3)(-) to N5-carboxyaminoimidazole ribonucleotide (N5-CAIR).</text>
</comment>
<sequence length="386" mass="42295">MKKVLVLGAGQLARMMDLAGAPLGMDIKAFDVRTNKVVHPVDPEHIYGDLQSGIAQCDVITAEFEHVAHNTLNECEKSGKLFPSSDAIKIGGDRRLEKALLESCKVANAKHVVIATKADFDQALKQLALPIIFKSALEGYDGKGQWRLKSLEQADAIWQEMEAFIANATSSVAQGIVAEQMVPFDREVSLVGARNTHGEIAVYPLTENHHTNGILSVSVAAPSEASLQSNAAEVFKKIAEQLNYVGVLAIEFFQVGEELLVNEIAPRVHNSGHWTQQGADTCQFENHLRAICGLPLGGTQLIRPTAMVNVIGEDDISDEIYSIPSVAMHWYDKAKRDGRKMAHINLCGKDEVELAERLVQLSSLLKQESFPDLDSFAKRYLAKVSQ</sequence>
<dbReference type="PROSITE" id="PS50975">
    <property type="entry name" value="ATP_GRASP"/>
    <property type="match status" value="1"/>
</dbReference>
<dbReference type="Pfam" id="PF17769">
    <property type="entry name" value="PurK_C"/>
    <property type="match status" value="1"/>
</dbReference>
<comment type="function">
    <text evidence="5">Catalyzes the ATP-dependent conversion of 5-aminoimidazole ribonucleotide (AIR) and HCO(3)- to N5-carboxyaminoimidazole ribonucleotide (N5-CAIR).</text>
</comment>
<comment type="pathway">
    <text evidence="4 5">Purine metabolism; IMP biosynthesis via de novo pathway; 5-amino-1-(5-phospho-D-ribosyl)imidazole-4-carboxylate from 5-amino-1-(5-phospho-D-ribosyl)imidazole (N5-CAIR route): step 1/2.</text>
</comment>
<dbReference type="InterPro" id="IPR011054">
    <property type="entry name" value="Rudment_hybrid_motif"/>
</dbReference>
<dbReference type="NCBIfam" id="NF004679">
    <property type="entry name" value="PRK06019.1-5"/>
    <property type="match status" value="1"/>
</dbReference>
<dbReference type="InterPro" id="IPR011761">
    <property type="entry name" value="ATP-grasp"/>
</dbReference>
<dbReference type="SUPFAM" id="SSF51246">
    <property type="entry name" value="Rudiment single hybrid motif"/>
    <property type="match status" value="1"/>
</dbReference>
<dbReference type="InterPro" id="IPR040686">
    <property type="entry name" value="PurK_C"/>
</dbReference>
<evidence type="ECO:0000313" key="8">
    <source>
        <dbReference type="Proteomes" id="UP001266357"/>
    </source>
</evidence>
<feature type="binding site" evidence="4">
    <location>
        <begin position="179"/>
        <end position="182"/>
    </location>
    <ligand>
        <name>ATP</name>
        <dbReference type="ChEBI" id="CHEBI:30616"/>
    </ligand>
</feature>
<keyword evidence="2 4" id="KW-0658">Purine biosynthesis</keyword>
<feature type="binding site" evidence="4">
    <location>
        <begin position="139"/>
        <end position="145"/>
    </location>
    <ligand>
        <name>ATP</name>
        <dbReference type="ChEBI" id="CHEBI:30616"/>
    </ligand>
</feature>
<gene>
    <name evidence="4 5" type="primary">purK</name>
    <name evidence="7" type="ORF">RM573_11610</name>
</gene>
<evidence type="ECO:0000256" key="1">
    <source>
        <dbReference type="ARBA" id="ARBA00022741"/>
    </source>
</evidence>
<dbReference type="InterPro" id="IPR016185">
    <property type="entry name" value="PreATP-grasp_dom_sf"/>
</dbReference>
<dbReference type="InterPro" id="IPR003135">
    <property type="entry name" value="ATP-grasp_carboxylate-amine"/>
</dbReference>
<dbReference type="Gene3D" id="3.30.1490.20">
    <property type="entry name" value="ATP-grasp fold, A domain"/>
    <property type="match status" value="1"/>
</dbReference>
<feature type="binding site" evidence="4">
    <location>
        <position position="134"/>
    </location>
    <ligand>
        <name>ATP</name>
        <dbReference type="ChEBI" id="CHEBI:30616"/>
    </ligand>
</feature>
<comment type="catalytic activity">
    <reaction evidence="4 5">
        <text>5-amino-1-(5-phospho-beta-D-ribosyl)imidazole + hydrogencarbonate + ATP = 5-carboxyamino-1-(5-phospho-D-ribosyl)imidazole + ADP + phosphate + 2 H(+)</text>
        <dbReference type="Rhea" id="RHEA:19317"/>
        <dbReference type="ChEBI" id="CHEBI:15378"/>
        <dbReference type="ChEBI" id="CHEBI:17544"/>
        <dbReference type="ChEBI" id="CHEBI:30616"/>
        <dbReference type="ChEBI" id="CHEBI:43474"/>
        <dbReference type="ChEBI" id="CHEBI:58730"/>
        <dbReference type="ChEBI" id="CHEBI:137981"/>
        <dbReference type="ChEBI" id="CHEBI:456216"/>
        <dbReference type="EC" id="6.3.4.18"/>
    </reaction>
</comment>
<dbReference type="PANTHER" id="PTHR11609:SF5">
    <property type="entry name" value="PHOSPHORIBOSYLAMINOIMIDAZOLE CARBOXYLASE"/>
    <property type="match status" value="1"/>
</dbReference>
<dbReference type="Proteomes" id="UP001266357">
    <property type="component" value="Unassembled WGS sequence"/>
</dbReference>
<feature type="binding site" evidence="4">
    <location>
        <begin position="262"/>
        <end position="263"/>
    </location>
    <ligand>
        <name>ATP</name>
        <dbReference type="ChEBI" id="CHEBI:30616"/>
    </ligand>
</feature>
<dbReference type="InterPro" id="IPR013815">
    <property type="entry name" value="ATP_grasp_subdomain_1"/>
</dbReference>
<dbReference type="EMBL" id="JAVRIF010000006">
    <property type="protein sequence ID" value="MDT0604242.1"/>
    <property type="molecule type" value="Genomic_DNA"/>
</dbReference>
<feature type="binding site" evidence="4">
    <location>
        <position position="187"/>
    </location>
    <ligand>
        <name>ATP</name>
        <dbReference type="ChEBI" id="CHEBI:30616"/>
    </ligand>
</feature>
<evidence type="ECO:0000313" key="7">
    <source>
        <dbReference type="EMBL" id="MDT0604242.1"/>
    </source>
</evidence>
<dbReference type="InterPro" id="IPR054350">
    <property type="entry name" value="PurT/PurK_preATP-grasp"/>
</dbReference>
<dbReference type="InterPro" id="IPR005875">
    <property type="entry name" value="PurK"/>
</dbReference>
<dbReference type="HAMAP" id="MF_01928">
    <property type="entry name" value="PurK"/>
    <property type="match status" value="1"/>
</dbReference>
<dbReference type="EC" id="6.3.4.18" evidence="4 5"/>
<dbReference type="GO" id="GO:0034028">
    <property type="term" value="F:5-(carboxyamino)imidazole ribonucleotide synthase activity"/>
    <property type="evidence" value="ECO:0007669"/>
    <property type="project" value="UniProtKB-EC"/>
</dbReference>
<proteinExistence type="inferred from homology"/>
<evidence type="ECO:0000256" key="5">
    <source>
        <dbReference type="RuleBase" id="RU361200"/>
    </source>
</evidence>
<keyword evidence="1 4" id="KW-0547">Nucleotide-binding</keyword>
<protein>
    <recommendedName>
        <fullName evidence="4 5">N5-carboxyaminoimidazole ribonucleotide synthase</fullName>
        <shortName evidence="4 5">N5-CAIR synthase</shortName>
        <ecNumber evidence="4 5">6.3.4.18</ecNumber>
    </recommendedName>
    <alternativeName>
        <fullName evidence="4 5">5-(carboxyamino)imidazole ribonucleotide synthetase</fullName>
    </alternativeName>
</protein>
<feature type="binding site" evidence="4">
    <location>
        <position position="94"/>
    </location>
    <ligand>
        <name>ATP</name>
        <dbReference type="ChEBI" id="CHEBI:30616"/>
    </ligand>
</feature>
<feature type="binding site" evidence="4">
    <location>
        <position position="210"/>
    </location>
    <ligand>
        <name>ATP</name>
        <dbReference type="ChEBI" id="CHEBI:30616"/>
    </ligand>
</feature>
<dbReference type="Gene3D" id="3.40.50.20">
    <property type="match status" value="1"/>
</dbReference>
<evidence type="ECO:0000256" key="3">
    <source>
        <dbReference type="ARBA" id="ARBA00022840"/>
    </source>
</evidence>
<dbReference type="PANTHER" id="PTHR11609">
    <property type="entry name" value="PURINE BIOSYNTHESIS PROTEIN 6/7, PUR6/7"/>
    <property type="match status" value="1"/>
</dbReference>
<name>A0ABU3A233_9GAMM</name>
<keyword evidence="4 5" id="KW-0436">Ligase</keyword>
<dbReference type="NCBIfam" id="TIGR01161">
    <property type="entry name" value="purK"/>
    <property type="match status" value="1"/>
</dbReference>
<keyword evidence="8" id="KW-1185">Reference proteome</keyword>
<dbReference type="RefSeq" id="WP_311581922.1">
    <property type="nucleotide sequence ID" value="NZ_JAVRIF010000006.1"/>
</dbReference>
<comment type="similarity">
    <text evidence="4 5">Belongs to the PurK/PurT family.</text>
</comment>
<comment type="caution">
    <text evidence="7">The sequence shown here is derived from an EMBL/GenBank/DDBJ whole genome shotgun (WGS) entry which is preliminary data.</text>
</comment>
<evidence type="ECO:0000256" key="2">
    <source>
        <dbReference type="ARBA" id="ARBA00022755"/>
    </source>
</evidence>
<keyword evidence="3 4" id="KW-0067">ATP-binding</keyword>
<dbReference type="SUPFAM" id="SSF52440">
    <property type="entry name" value="PreATP-grasp domain"/>
    <property type="match status" value="1"/>
</dbReference>
<evidence type="ECO:0000259" key="6">
    <source>
        <dbReference type="PROSITE" id="PS50975"/>
    </source>
</evidence>
<evidence type="ECO:0000256" key="4">
    <source>
        <dbReference type="HAMAP-Rule" id="MF_01928"/>
    </source>
</evidence>
<dbReference type="Pfam" id="PF22660">
    <property type="entry name" value="RS_preATP-grasp-like"/>
    <property type="match status" value="1"/>
</dbReference>
<dbReference type="SUPFAM" id="SSF56059">
    <property type="entry name" value="Glutathione synthetase ATP-binding domain-like"/>
    <property type="match status" value="1"/>
</dbReference>
<organism evidence="7 8">
    <name type="scientific">Thalassotalea castellviae</name>
    <dbReference type="NCBI Taxonomy" id="3075612"/>
    <lineage>
        <taxon>Bacteria</taxon>
        <taxon>Pseudomonadati</taxon>
        <taxon>Pseudomonadota</taxon>
        <taxon>Gammaproteobacteria</taxon>
        <taxon>Alteromonadales</taxon>
        <taxon>Colwelliaceae</taxon>
        <taxon>Thalassotalea</taxon>
    </lineage>
</organism>
<reference evidence="7 8" key="1">
    <citation type="submission" date="2023-09" db="EMBL/GenBank/DDBJ databases">
        <authorList>
            <person name="Rey-Velasco X."/>
        </authorList>
    </citation>
    <scope>NUCLEOTIDE SEQUENCE [LARGE SCALE GENOMIC DNA]</scope>
    <source>
        <strain evidence="7 8">W431</strain>
    </source>
</reference>
<dbReference type="Pfam" id="PF02222">
    <property type="entry name" value="ATP-grasp"/>
    <property type="match status" value="1"/>
</dbReference>
<comment type="subunit">
    <text evidence="4 5">Homodimer.</text>
</comment>
<accession>A0ABU3A233</accession>
<feature type="domain" description="ATP-grasp" evidence="6">
    <location>
        <begin position="98"/>
        <end position="292"/>
    </location>
</feature>